<dbReference type="Proteomes" id="UP001164776">
    <property type="component" value="Unassembled WGS sequence"/>
</dbReference>
<dbReference type="EMBL" id="MU630165">
    <property type="protein sequence ID" value="KAJ1254303.1"/>
    <property type="molecule type" value="Genomic_DNA"/>
</dbReference>
<evidence type="ECO:0000313" key="2">
    <source>
        <dbReference type="EMBL" id="KAJ1254303.1"/>
    </source>
</evidence>
<keyword evidence="3" id="KW-1185">Reference proteome</keyword>
<dbReference type="PROSITE" id="PS51257">
    <property type="entry name" value="PROKAR_LIPOPROTEIN"/>
    <property type="match status" value="1"/>
</dbReference>
<reference evidence="2 3" key="1">
    <citation type="submission" date="2022-10" db="EMBL/GenBank/DDBJ databases">
        <title>WGS assembly of Paspalum vaginatum 540-79.</title>
        <authorList>
            <person name="Sun G."/>
            <person name="Wase N."/>
            <person name="Shu S."/>
            <person name="Jenkins J."/>
            <person name="Zhou B."/>
            <person name="Torres-Rodriguez J."/>
            <person name="Chen C."/>
            <person name="Sandor L."/>
            <person name="Plott C."/>
            <person name="Yoshinga Y."/>
            <person name="Daum C."/>
            <person name="Qi P."/>
            <person name="Barry K."/>
            <person name="Lipzen A."/>
            <person name="Berry L."/>
            <person name="Pedersen C."/>
            <person name="Gottilla T."/>
            <person name="Foltz A."/>
            <person name="Yu H."/>
            <person name="O'Malley R."/>
            <person name="Zhang C."/>
            <person name="Devos K."/>
            <person name="Sigmon B."/>
            <person name="Yu B."/>
            <person name="Obata T."/>
            <person name="Schmutz J."/>
            <person name="Schnable J."/>
        </authorList>
    </citation>
    <scope>NUCLEOTIDE SEQUENCE [LARGE SCALE GENOMIC DNA]</scope>
    <source>
        <strain evidence="3">cv. 540-79</strain>
    </source>
</reference>
<dbReference type="AlphaFoldDB" id="A0A9W8CD41"/>
<evidence type="ECO:0000313" key="3">
    <source>
        <dbReference type="Proteomes" id="UP001164776"/>
    </source>
</evidence>
<evidence type="ECO:0000256" key="1">
    <source>
        <dbReference type="SAM" id="SignalP"/>
    </source>
</evidence>
<feature type="chain" id="PRO_5040935403" evidence="1">
    <location>
        <begin position="30"/>
        <end position="76"/>
    </location>
</feature>
<comment type="caution">
    <text evidence="2">The sequence shown here is derived from an EMBL/GenBank/DDBJ whole genome shotgun (WGS) entry which is preliminary data.</text>
</comment>
<protein>
    <submittedName>
        <fullName evidence="2">Uncharacterized protein</fullName>
    </submittedName>
</protein>
<keyword evidence="1" id="KW-0732">Signal</keyword>
<gene>
    <name evidence="2" type="ORF">BS78_K090900</name>
</gene>
<proteinExistence type="predicted"/>
<accession>A0A9W8CD41</accession>
<dbReference type="OrthoDB" id="655796at2759"/>
<organism evidence="2 3">
    <name type="scientific">Paspalum vaginatum</name>
    <name type="common">seashore paspalum</name>
    <dbReference type="NCBI Taxonomy" id="158149"/>
    <lineage>
        <taxon>Eukaryota</taxon>
        <taxon>Viridiplantae</taxon>
        <taxon>Streptophyta</taxon>
        <taxon>Embryophyta</taxon>
        <taxon>Tracheophyta</taxon>
        <taxon>Spermatophyta</taxon>
        <taxon>Magnoliopsida</taxon>
        <taxon>Liliopsida</taxon>
        <taxon>Poales</taxon>
        <taxon>Poaceae</taxon>
        <taxon>PACMAD clade</taxon>
        <taxon>Panicoideae</taxon>
        <taxon>Andropogonodae</taxon>
        <taxon>Paspaleae</taxon>
        <taxon>Paspalinae</taxon>
        <taxon>Paspalum</taxon>
    </lineage>
</organism>
<name>A0A9W8CD41_9POAL</name>
<feature type="signal peptide" evidence="1">
    <location>
        <begin position="1"/>
        <end position="29"/>
    </location>
</feature>
<sequence length="76" mass="8442">MAHAKKVSGVVLFAALVVAMAMAFSSCHAADYCHSIFPCSNETCFYYCQKNNYKNFQTYCKPGEYYPSCCCRVPGA</sequence>